<dbReference type="NCBIfam" id="TIGR00797">
    <property type="entry name" value="matE"/>
    <property type="match status" value="1"/>
</dbReference>
<organism evidence="8 9">
    <name type="scientific">Succinivibrio faecicola</name>
    <dbReference type="NCBI Taxonomy" id="2820300"/>
    <lineage>
        <taxon>Bacteria</taxon>
        <taxon>Pseudomonadati</taxon>
        <taxon>Pseudomonadota</taxon>
        <taxon>Gammaproteobacteria</taxon>
        <taxon>Aeromonadales</taxon>
        <taxon>Succinivibrionaceae</taxon>
        <taxon>Succinivibrio</taxon>
    </lineage>
</organism>
<feature type="transmembrane region" description="Helical" evidence="7">
    <location>
        <begin position="359"/>
        <end position="377"/>
    </location>
</feature>
<dbReference type="InterPro" id="IPR047135">
    <property type="entry name" value="YsiQ"/>
</dbReference>
<comment type="subcellular location">
    <subcellularLocation>
        <location evidence="1">Cell inner membrane</location>
        <topology evidence="1">Multi-pass membrane protein</topology>
    </subcellularLocation>
</comment>
<dbReference type="CDD" id="cd13134">
    <property type="entry name" value="MATE_like_8"/>
    <property type="match status" value="1"/>
</dbReference>
<dbReference type="PIRSF" id="PIRSF006603">
    <property type="entry name" value="DinF"/>
    <property type="match status" value="1"/>
</dbReference>
<feature type="transmembrane region" description="Helical" evidence="7">
    <location>
        <begin position="133"/>
        <end position="155"/>
    </location>
</feature>
<feature type="transmembrane region" description="Helical" evidence="7">
    <location>
        <begin position="193"/>
        <end position="215"/>
    </location>
</feature>
<dbReference type="EMBL" id="JAGFNY010000009">
    <property type="protein sequence ID" value="MBW7570040.1"/>
    <property type="molecule type" value="Genomic_DNA"/>
</dbReference>
<evidence type="ECO:0000256" key="7">
    <source>
        <dbReference type="SAM" id="Phobius"/>
    </source>
</evidence>
<dbReference type="Proteomes" id="UP000731465">
    <property type="component" value="Unassembled WGS sequence"/>
</dbReference>
<dbReference type="Pfam" id="PF01554">
    <property type="entry name" value="MatE"/>
    <property type="match status" value="2"/>
</dbReference>
<reference evidence="8 9" key="1">
    <citation type="submission" date="2021-03" db="EMBL/GenBank/DDBJ databases">
        <title>Succinivibrio sp. nov. isolated from feces of cow.</title>
        <authorList>
            <person name="Choi J.-Y."/>
        </authorList>
    </citation>
    <scope>NUCLEOTIDE SEQUENCE [LARGE SCALE GENOMIC DNA]</scope>
    <source>
        <strain evidence="8 9">AGMB01872</strain>
    </source>
</reference>
<keyword evidence="4 7" id="KW-0812">Transmembrane</keyword>
<proteinExistence type="predicted"/>
<dbReference type="PANTHER" id="PTHR42925:SF2">
    <property type="entry name" value="NA+ DRIVEN MULTIDRUG EFFLUX PUMP"/>
    <property type="match status" value="1"/>
</dbReference>
<feature type="transmembrane region" description="Helical" evidence="7">
    <location>
        <begin position="323"/>
        <end position="347"/>
    </location>
</feature>
<feature type="transmembrane region" description="Helical" evidence="7">
    <location>
        <begin position="278"/>
        <end position="302"/>
    </location>
</feature>
<accession>A0ABS7DFG1</accession>
<evidence type="ECO:0000256" key="2">
    <source>
        <dbReference type="ARBA" id="ARBA00022448"/>
    </source>
</evidence>
<name>A0ABS7DFG1_9GAMM</name>
<evidence type="ECO:0000313" key="9">
    <source>
        <dbReference type="Proteomes" id="UP000731465"/>
    </source>
</evidence>
<feature type="transmembrane region" description="Helical" evidence="7">
    <location>
        <begin position="389"/>
        <end position="412"/>
    </location>
</feature>
<sequence>MAYNSHESQMMQKGLFALSWPIFIDLSMHFFSMVINTAMVSSLSLKAVAELNLGSQMFQLAFVIFNFINIGVCVVTAQALGNGNKSIVRRVIHMSLGINIVIGFLIASFGCFGSSIICDIMNIPDDIYDSSKLYLSILSVCFIAEAVNLCCSAILRGCGATRDPMYINVSGNILIIFLNYLFLFGSFGAPKLGIYGVALSVVISRFLSIGFLYYLMLKRTGVKIVYRYIFVLKKKILSQLMSIGLPGAGENLTWQLQFLFMTSVVGTFGTIALATQGIYFQMCGVIMLFSISVALGTEILVSHHVGSMNLKMADRQLMHSVKIGIVITSILAVNIPIWLGTAVFSIFTDDPEVFAYAKPIFYVSVVMEVGRILNIIIINSLRAVGDTRFPMYMAILSMWGVSVPVGCFLGIYMQMGLLGVWIGFCADECSRGLIMLARWKSKAWVSRAVKYYKKNYAKLKTA</sequence>
<dbReference type="InterPro" id="IPR002528">
    <property type="entry name" value="MATE_fam"/>
</dbReference>
<keyword evidence="9" id="KW-1185">Reference proteome</keyword>
<feature type="transmembrane region" description="Helical" evidence="7">
    <location>
        <begin position="92"/>
        <end position="117"/>
    </location>
</feature>
<evidence type="ECO:0000256" key="5">
    <source>
        <dbReference type="ARBA" id="ARBA00022989"/>
    </source>
</evidence>
<keyword evidence="5 7" id="KW-1133">Transmembrane helix</keyword>
<dbReference type="InterPro" id="IPR048279">
    <property type="entry name" value="MdtK-like"/>
</dbReference>
<evidence type="ECO:0000256" key="1">
    <source>
        <dbReference type="ARBA" id="ARBA00004429"/>
    </source>
</evidence>
<keyword evidence="6 7" id="KW-0472">Membrane</keyword>
<evidence type="ECO:0000256" key="3">
    <source>
        <dbReference type="ARBA" id="ARBA00022475"/>
    </source>
</evidence>
<feature type="transmembrane region" description="Helical" evidence="7">
    <location>
        <begin position="58"/>
        <end position="80"/>
    </location>
</feature>
<comment type="caution">
    <text evidence="8">The sequence shown here is derived from an EMBL/GenBank/DDBJ whole genome shotgun (WGS) entry which is preliminary data.</text>
</comment>
<gene>
    <name evidence="8" type="ORF">J5V48_03930</name>
</gene>
<evidence type="ECO:0000256" key="4">
    <source>
        <dbReference type="ARBA" id="ARBA00022692"/>
    </source>
</evidence>
<dbReference type="RefSeq" id="WP_219937260.1">
    <property type="nucleotide sequence ID" value="NZ_JAGFNY010000009.1"/>
</dbReference>
<evidence type="ECO:0000313" key="8">
    <source>
        <dbReference type="EMBL" id="MBW7570040.1"/>
    </source>
</evidence>
<protein>
    <submittedName>
        <fullName evidence="8">MATE family efflux transporter</fullName>
    </submittedName>
</protein>
<keyword evidence="3" id="KW-1003">Cell membrane</keyword>
<keyword evidence="2" id="KW-0813">Transport</keyword>
<dbReference type="PANTHER" id="PTHR42925">
    <property type="entry name" value="MULTIDRUG AND TOXIN EFFLUX PROTEIN MATE FAMILY"/>
    <property type="match status" value="1"/>
</dbReference>
<evidence type="ECO:0000256" key="6">
    <source>
        <dbReference type="ARBA" id="ARBA00023136"/>
    </source>
</evidence>
<feature type="transmembrane region" description="Helical" evidence="7">
    <location>
        <begin position="167"/>
        <end position="187"/>
    </location>
</feature>